<reference evidence="1" key="1">
    <citation type="submission" date="2023-03" db="EMBL/GenBank/DDBJ databases">
        <authorList>
            <person name="Cremers G."/>
            <person name="Picone N."/>
        </authorList>
    </citation>
    <scope>NUCLEOTIDE SEQUENCE</scope>
    <source>
        <strain evidence="1">Sample_alias</strain>
    </source>
</reference>
<sequence length="46" mass="5241">MAVSLHCNDLLKDPVPPKMGGRKAKRLAYWISHFAQRLVSVLAHVW</sequence>
<evidence type="ECO:0000313" key="1">
    <source>
        <dbReference type="EMBL" id="CAI9085213.1"/>
    </source>
</evidence>
<name>A0ABM9IC18_9BACT</name>
<keyword evidence="2" id="KW-1185">Reference proteome</keyword>
<dbReference type="EMBL" id="OX458932">
    <property type="protein sequence ID" value="CAI9085213.1"/>
    <property type="molecule type" value="Genomic_DNA"/>
</dbReference>
<accession>A0ABM9IC18</accession>
<evidence type="ECO:0000313" key="2">
    <source>
        <dbReference type="Proteomes" id="UP001161497"/>
    </source>
</evidence>
<protein>
    <submittedName>
        <fullName evidence="1">Uncharacterized protein</fullName>
    </submittedName>
</protein>
<organism evidence="1 2">
    <name type="scientific">Candidatus Methylacidiphilum fumarolicum</name>
    <dbReference type="NCBI Taxonomy" id="591154"/>
    <lineage>
        <taxon>Bacteria</taxon>
        <taxon>Pseudomonadati</taxon>
        <taxon>Verrucomicrobiota</taxon>
        <taxon>Methylacidiphilae</taxon>
        <taxon>Methylacidiphilales</taxon>
        <taxon>Methylacidiphilaceae</taxon>
        <taxon>Methylacidiphilum (ex Ratnadevi et al. 2023)</taxon>
    </lineage>
</organism>
<dbReference type="Proteomes" id="UP001161497">
    <property type="component" value="Chromosome"/>
</dbReference>
<gene>
    <name evidence="1" type="ORF">MFUM_0834</name>
</gene>
<proteinExistence type="predicted"/>